<proteinExistence type="predicted"/>
<name>A0A0D0BA83_9AGAR</name>
<evidence type="ECO:0000256" key="1">
    <source>
        <dbReference type="SAM" id="MobiDB-lite"/>
    </source>
</evidence>
<dbReference type="AlphaFoldDB" id="A0A0D0BA83"/>
<organism evidence="2 3">
    <name type="scientific">Collybiopsis luxurians FD-317 M1</name>
    <dbReference type="NCBI Taxonomy" id="944289"/>
    <lineage>
        <taxon>Eukaryota</taxon>
        <taxon>Fungi</taxon>
        <taxon>Dikarya</taxon>
        <taxon>Basidiomycota</taxon>
        <taxon>Agaricomycotina</taxon>
        <taxon>Agaricomycetes</taxon>
        <taxon>Agaricomycetidae</taxon>
        <taxon>Agaricales</taxon>
        <taxon>Marasmiineae</taxon>
        <taxon>Omphalotaceae</taxon>
        <taxon>Collybiopsis</taxon>
        <taxon>Collybiopsis luxurians</taxon>
    </lineage>
</organism>
<keyword evidence="3" id="KW-1185">Reference proteome</keyword>
<dbReference type="Proteomes" id="UP000053593">
    <property type="component" value="Unassembled WGS sequence"/>
</dbReference>
<dbReference type="EMBL" id="KN834870">
    <property type="protein sequence ID" value="KIK51196.1"/>
    <property type="molecule type" value="Genomic_DNA"/>
</dbReference>
<evidence type="ECO:0000313" key="2">
    <source>
        <dbReference type="EMBL" id="KIK51196.1"/>
    </source>
</evidence>
<gene>
    <name evidence="2" type="ORF">GYMLUDRAFT_252301</name>
</gene>
<evidence type="ECO:0000313" key="3">
    <source>
        <dbReference type="Proteomes" id="UP000053593"/>
    </source>
</evidence>
<feature type="region of interest" description="Disordered" evidence="1">
    <location>
        <begin position="210"/>
        <end position="260"/>
    </location>
</feature>
<reference evidence="2 3" key="1">
    <citation type="submission" date="2014-04" db="EMBL/GenBank/DDBJ databases">
        <title>Evolutionary Origins and Diversification of the Mycorrhizal Mutualists.</title>
        <authorList>
            <consortium name="DOE Joint Genome Institute"/>
            <consortium name="Mycorrhizal Genomics Consortium"/>
            <person name="Kohler A."/>
            <person name="Kuo A."/>
            <person name="Nagy L.G."/>
            <person name="Floudas D."/>
            <person name="Copeland A."/>
            <person name="Barry K.W."/>
            <person name="Cichocki N."/>
            <person name="Veneault-Fourrey C."/>
            <person name="LaButti K."/>
            <person name="Lindquist E.A."/>
            <person name="Lipzen A."/>
            <person name="Lundell T."/>
            <person name="Morin E."/>
            <person name="Murat C."/>
            <person name="Riley R."/>
            <person name="Ohm R."/>
            <person name="Sun H."/>
            <person name="Tunlid A."/>
            <person name="Henrissat B."/>
            <person name="Grigoriev I.V."/>
            <person name="Hibbett D.S."/>
            <person name="Martin F."/>
        </authorList>
    </citation>
    <scope>NUCLEOTIDE SEQUENCE [LARGE SCALE GENOMIC DNA]</scope>
    <source>
        <strain evidence="2 3">FD-317 M1</strain>
    </source>
</reference>
<accession>A0A0D0BA83</accession>
<dbReference type="HOGENOM" id="CLU_956612_0_0_1"/>
<feature type="compositionally biased region" description="Low complexity" evidence="1">
    <location>
        <begin position="230"/>
        <end position="251"/>
    </location>
</feature>
<feature type="region of interest" description="Disordered" evidence="1">
    <location>
        <begin position="67"/>
        <end position="89"/>
    </location>
</feature>
<protein>
    <submittedName>
        <fullName evidence="2">Unplaced genomic scaffold GYMLUscaffold_122, whole genome shotgun sequence</fullName>
    </submittedName>
</protein>
<feature type="compositionally biased region" description="Low complexity" evidence="1">
    <location>
        <begin position="73"/>
        <end position="88"/>
    </location>
</feature>
<sequence>MLIRVYQFVSPGLCHLICHFVYRDSDSAYICASISPSPVNQQMSALAANGNSATLFHSCLSSNPIPSSPLPIPSNSGPSLDSLSGPLSHVPDLQVPSNESADSEDFKFVTPKDIDCSTSPASCVNTVNSADDDLLSIQSNSASDSNETFEHVDHISLSNLVNCPAQSSDVPLDDQFPVAPPSLPAPFSCDLLGRTLLSCLPMPVQSRCDTPYDTPGSTASASPHKRPIQSSSPSMSTMSASSASPSKCSRVMMRDDDSSSPVVPEYIIFHGVRFYATHPHVSSPGPARSPS</sequence>